<dbReference type="InterPro" id="IPR019197">
    <property type="entry name" value="Biotin-prot_ligase_N"/>
</dbReference>
<dbReference type="Gene3D" id="3.40.50.880">
    <property type="match status" value="1"/>
</dbReference>
<dbReference type="InterPro" id="IPR029062">
    <property type="entry name" value="Class_I_gatase-like"/>
</dbReference>
<feature type="domain" description="Biotin-protein ligase N-terminal" evidence="1">
    <location>
        <begin position="85"/>
        <end position="125"/>
    </location>
</feature>
<dbReference type="Pfam" id="PF09825">
    <property type="entry name" value="BPL_N"/>
    <property type="match status" value="1"/>
</dbReference>
<evidence type="ECO:0000313" key="2">
    <source>
        <dbReference type="EMBL" id="PIZ37710.1"/>
    </source>
</evidence>
<name>A0A2M7T769_9ACTN</name>
<accession>A0A2M7T769</accession>
<evidence type="ECO:0000313" key="3">
    <source>
        <dbReference type="Proteomes" id="UP000230956"/>
    </source>
</evidence>
<gene>
    <name evidence="2" type="ORF">COY37_07075</name>
</gene>
<dbReference type="AlphaFoldDB" id="A0A2M7T769"/>
<proteinExistence type="predicted"/>
<comment type="caution">
    <text evidence="2">The sequence shown here is derived from an EMBL/GenBank/DDBJ whole genome shotgun (WGS) entry which is preliminary data.</text>
</comment>
<sequence>MDRAKLVVIRVKVAIKHQALAAFTYFRRYILNNKGHPATGKIALFWDESFLWGIIAYKTFTRLSINFGIVTSADIRAGALDAYDIIFVPGGWASNKIKALGETGAQNIRSFVENGGSYLGFCGGAGLALKHKDGISLVPVTRKPTSERVPSFSGKIRLHQEQPDHPIWNHISDNTAFHAWWPGQFSILKPSEVSILASYGEPEDGSYVADLMVTPDMDWDMWERSYATNLNPSRIKFEPAVIEAKYGNGTVFLSYLHFETLGDYPGQKVLLNICEHLAGKNVVVRPTRPSGAHSALLAGLPDHRADERVLRNIKQLESAAADLISFGEKNFLWYWRNDWILQWRRGVRGIEYCTLYSMLKELAELIPLAGTFDAHLAHEVLELKTFGLPFFEKAKRLLLLERFAMNNGPISPLKTDDKSVRRIREELFSNSKSFGGYYKRIIDRIDTILLPLLK</sequence>
<reference evidence="3" key="1">
    <citation type="submission" date="2017-09" db="EMBL/GenBank/DDBJ databases">
        <title>Depth-based differentiation of microbial function through sediment-hosted aquifers and enrichment of novel symbionts in the deep terrestrial subsurface.</title>
        <authorList>
            <person name="Probst A.J."/>
            <person name="Ladd B."/>
            <person name="Jarett J.K."/>
            <person name="Geller-Mcgrath D.E."/>
            <person name="Sieber C.M.K."/>
            <person name="Emerson J.B."/>
            <person name="Anantharaman K."/>
            <person name="Thomas B.C."/>
            <person name="Malmstrom R."/>
            <person name="Stieglmeier M."/>
            <person name="Klingl A."/>
            <person name="Woyke T."/>
            <person name="Ryan C.M."/>
            <person name="Banfield J.F."/>
        </authorList>
    </citation>
    <scope>NUCLEOTIDE SEQUENCE [LARGE SCALE GENOMIC DNA]</scope>
</reference>
<evidence type="ECO:0000259" key="1">
    <source>
        <dbReference type="Pfam" id="PF09825"/>
    </source>
</evidence>
<dbReference type="EMBL" id="PFNG01000166">
    <property type="protein sequence ID" value="PIZ37710.1"/>
    <property type="molecule type" value="Genomic_DNA"/>
</dbReference>
<dbReference type="Proteomes" id="UP000230956">
    <property type="component" value="Unassembled WGS sequence"/>
</dbReference>
<organism evidence="2 3">
    <name type="scientific">Candidatus Aquicultor secundus</name>
    <dbReference type="NCBI Taxonomy" id="1973895"/>
    <lineage>
        <taxon>Bacteria</taxon>
        <taxon>Bacillati</taxon>
        <taxon>Actinomycetota</taxon>
        <taxon>Candidatus Aquicultoria</taxon>
        <taxon>Candidatus Aquicultorales</taxon>
        <taxon>Candidatus Aquicultoraceae</taxon>
        <taxon>Candidatus Aquicultor</taxon>
    </lineage>
</organism>
<protein>
    <recommendedName>
        <fullName evidence="1">Biotin-protein ligase N-terminal domain-containing protein</fullName>
    </recommendedName>
</protein>
<dbReference type="SUPFAM" id="SSF52317">
    <property type="entry name" value="Class I glutamine amidotransferase-like"/>
    <property type="match status" value="1"/>
</dbReference>